<accession>A0A1B0A9L8</accession>
<keyword evidence="2" id="KW-1185">Reference proteome</keyword>
<organism evidence="1 2">
    <name type="scientific">Glossina pallidipes</name>
    <name type="common">Tsetse fly</name>
    <dbReference type="NCBI Taxonomy" id="7398"/>
    <lineage>
        <taxon>Eukaryota</taxon>
        <taxon>Metazoa</taxon>
        <taxon>Ecdysozoa</taxon>
        <taxon>Arthropoda</taxon>
        <taxon>Hexapoda</taxon>
        <taxon>Insecta</taxon>
        <taxon>Pterygota</taxon>
        <taxon>Neoptera</taxon>
        <taxon>Endopterygota</taxon>
        <taxon>Diptera</taxon>
        <taxon>Brachycera</taxon>
        <taxon>Muscomorpha</taxon>
        <taxon>Hippoboscoidea</taxon>
        <taxon>Glossinidae</taxon>
        <taxon>Glossina</taxon>
    </lineage>
</organism>
<evidence type="ECO:0000313" key="2">
    <source>
        <dbReference type="Proteomes" id="UP000092445"/>
    </source>
</evidence>
<dbReference type="Proteomes" id="UP000092445">
    <property type="component" value="Unassembled WGS sequence"/>
</dbReference>
<sequence length="195" mass="22923">MFTRKINSKHRPASNLDKYEKEEYMDNPLLRFHLDNLYKRRHLELLKLRAAEIKAKLSENDLEAKLEPSLSTAPRNIKELSHCREGLPDEEGEITVISYNRHYFNGNVFPKCPLNQSSFRICSTQKNHNVGGDLERVNLSLTDKQHSDVITDDNKYKRVFQDDDDEDDDTSIEDEHKQNTRKMLNVITMPLHHFK</sequence>
<dbReference type="VEuPathDB" id="VectorBase:GPAI038628"/>
<evidence type="ECO:0000313" key="1">
    <source>
        <dbReference type="EnsemblMetazoa" id="GPAI038628-PA"/>
    </source>
</evidence>
<name>A0A1B0A9L8_GLOPL</name>
<dbReference type="AlphaFoldDB" id="A0A1B0A9L8"/>
<dbReference type="EnsemblMetazoa" id="GPAI038628-RA">
    <property type="protein sequence ID" value="GPAI038628-PA"/>
    <property type="gene ID" value="GPAI038628"/>
</dbReference>
<protein>
    <submittedName>
        <fullName evidence="1">Uncharacterized protein</fullName>
    </submittedName>
</protein>
<reference evidence="1" key="2">
    <citation type="submission" date="2020-05" db="UniProtKB">
        <authorList>
            <consortium name="EnsemblMetazoa"/>
        </authorList>
    </citation>
    <scope>IDENTIFICATION</scope>
    <source>
        <strain evidence="1">IAEA</strain>
    </source>
</reference>
<proteinExistence type="predicted"/>
<dbReference type="STRING" id="7398.A0A1B0A9L8"/>
<reference evidence="2" key="1">
    <citation type="submission" date="2014-03" db="EMBL/GenBank/DDBJ databases">
        <authorList>
            <person name="Aksoy S."/>
            <person name="Warren W."/>
            <person name="Wilson R.K."/>
        </authorList>
    </citation>
    <scope>NUCLEOTIDE SEQUENCE [LARGE SCALE GENOMIC DNA]</scope>
    <source>
        <strain evidence="2">IAEA</strain>
    </source>
</reference>